<dbReference type="Pfam" id="PF12583">
    <property type="entry name" value="TPPII_C"/>
    <property type="match status" value="1"/>
</dbReference>
<reference evidence="2" key="2">
    <citation type="submission" date="2021-09" db="EMBL/GenBank/DDBJ databases">
        <authorList>
            <person name="Jia N."/>
            <person name="Wang J."/>
            <person name="Shi W."/>
            <person name="Du L."/>
            <person name="Sun Y."/>
            <person name="Zhan W."/>
            <person name="Jiang J."/>
            <person name="Wang Q."/>
            <person name="Zhang B."/>
            <person name="Ji P."/>
            <person name="Sakyi L.B."/>
            <person name="Cui X."/>
            <person name="Yuan T."/>
            <person name="Jiang B."/>
            <person name="Yang W."/>
            <person name="Lam T.T.-Y."/>
            <person name="Chang Q."/>
            <person name="Ding S."/>
            <person name="Wang X."/>
            <person name="Zhu J."/>
            <person name="Ruan X."/>
            <person name="Zhao L."/>
            <person name="Wei J."/>
            <person name="Que T."/>
            <person name="Du C."/>
            <person name="Cheng J."/>
            <person name="Dai P."/>
            <person name="Han X."/>
            <person name="Huang E."/>
            <person name="Gao Y."/>
            <person name="Liu J."/>
            <person name="Shao H."/>
            <person name="Ye R."/>
            <person name="Li L."/>
            <person name="Wei W."/>
            <person name="Wang X."/>
            <person name="Wang C."/>
            <person name="Huo Q."/>
            <person name="Li W."/>
            <person name="Guo W."/>
            <person name="Chen H."/>
            <person name="Chen S."/>
            <person name="Zhou L."/>
            <person name="Zhou L."/>
            <person name="Ni X."/>
            <person name="Tian J."/>
            <person name="Zhou Y."/>
            <person name="Sheng Y."/>
            <person name="Liu T."/>
            <person name="Pan Y."/>
            <person name="Xia L."/>
            <person name="Li J."/>
            <person name="Zhao F."/>
            <person name="Cao W."/>
        </authorList>
    </citation>
    <scope>NUCLEOTIDE SEQUENCE</scope>
    <source>
        <strain evidence="2">Rsan-2018</strain>
        <tissue evidence="2">Larvae</tissue>
    </source>
</reference>
<reference evidence="2" key="1">
    <citation type="journal article" date="2020" name="Cell">
        <title>Large-Scale Comparative Analyses of Tick Genomes Elucidate Their Genetic Diversity and Vector Capacities.</title>
        <authorList>
            <consortium name="Tick Genome and Microbiome Consortium (TIGMIC)"/>
            <person name="Jia N."/>
            <person name="Wang J."/>
            <person name="Shi W."/>
            <person name="Du L."/>
            <person name="Sun Y."/>
            <person name="Zhan W."/>
            <person name="Jiang J.F."/>
            <person name="Wang Q."/>
            <person name="Zhang B."/>
            <person name="Ji P."/>
            <person name="Bell-Sakyi L."/>
            <person name="Cui X.M."/>
            <person name="Yuan T.T."/>
            <person name="Jiang B.G."/>
            <person name="Yang W.F."/>
            <person name="Lam T.T."/>
            <person name="Chang Q.C."/>
            <person name="Ding S.J."/>
            <person name="Wang X.J."/>
            <person name="Zhu J.G."/>
            <person name="Ruan X.D."/>
            <person name="Zhao L."/>
            <person name="Wei J.T."/>
            <person name="Ye R.Z."/>
            <person name="Que T.C."/>
            <person name="Du C.H."/>
            <person name="Zhou Y.H."/>
            <person name="Cheng J.X."/>
            <person name="Dai P.F."/>
            <person name="Guo W.B."/>
            <person name="Han X.H."/>
            <person name="Huang E.J."/>
            <person name="Li L.F."/>
            <person name="Wei W."/>
            <person name="Gao Y.C."/>
            <person name="Liu J.Z."/>
            <person name="Shao H.Z."/>
            <person name="Wang X."/>
            <person name="Wang C.C."/>
            <person name="Yang T.C."/>
            <person name="Huo Q.B."/>
            <person name="Li W."/>
            <person name="Chen H.Y."/>
            <person name="Chen S.E."/>
            <person name="Zhou L.G."/>
            <person name="Ni X.B."/>
            <person name="Tian J.H."/>
            <person name="Sheng Y."/>
            <person name="Liu T."/>
            <person name="Pan Y.S."/>
            <person name="Xia L.Y."/>
            <person name="Li J."/>
            <person name="Zhao F."/>
            <person name="Cao W.C."/>
        </authorList>
    </citation>
    <scope>NUCLEOTIDE SEQUENCE</scope>
    <source>
        <strain evidence="2">Rsan-2018</strain>
    </source>
</reference>
<evidence type="ECO:0000259" key="1">
    <source>
        <dbReference type="Pfam" id="PF12583"/>
    </source>
</evidence>
<dbReference type="InterPro" id="IPR022232">
    <property type="entry name" value="TPPII_C_art"/>
</dbReference>
<accession>A0A9D4T238</accession>
<dbReference type="EMBL" id="JABSTV010001249">
    <property type="protein sequence ID" value="KAH7963823.1"/>
    <property type="molecule type" value="Genomic_DNA"/>
</dbReference>
<dbReference type="VEuPathDB" id="VectorBase:RSAN_051609"/>
<dbReference type="AlphaFoldDB" id="A0A9D4T238"/>
<protein>
    <recommendedName>
        <fullName evidence="1">Tripeptidyl peptidase II C-terminal domain-containing protein</fullName>
    </recommendedName>
</protein>
<dbReference type="InterPro" id="IPR046939">
    <property type="entry name" value="TPPII_C_sf"/>
</dbReference>
<proteinExistence type="predicted"/>
<organism evidence="2 3">
    <name type="scientific">Rhipicephalus sanguineus</name>
    <name type="common">Brown dog tick</name>
    <name type="synonym">Ixodes sanguineus</name>
    <dbReference type="NCBI Taxonomy" id="34632"/>
    <lineage>
        <taxon>Eukaryota</taxon>
        <taxon>Metazoa</taxon>
        <taxon>Ecdysozoa</taxon>
        <taxon>Arthropoda</taxon>
        <taxon>Chelicerata</taxon>
        <taxon>Arachnida</taxon>
        <taxon>Acari</taxon>
        <taxon>Parasitiformes</taxon>
        <taxon>Ixodida</taxon>
        <taxon>Ixodoidea</taxon>
        <taxon>Ixodidae</taxon>
        <taxon>Rhipicephalinae</taxon>
        <taxon>Rhipicephalus</taxon>
        <taxon>Rhipicephalus</taxon>
    </lineage>
</organism>
<feature type="domain" description="Tripeptidyl peptidase II C-terminal" evidence="1">
    <location>
        <begin position="108"/>
        <end position="168"/>
    </location>
</feature>
<comment type="caution">
    <text evidence="2">The sequence shown here is derived from an EMBL/GenBank/DDBJ whole genome shotgun (WGS) entry which is preliminary data.</text>
</comment>
<evidence type="ECO:0000313" key="3">
    <source>
        <dbReference type="Proteomes" id="UP000821837"/>
    </source>
</evidence>
<gene>
    <name evidence="2" type="ORF">HPB52_023146</name>
</gene>
<evidence type="ECO:0000313" key="2">
    <source>
        <dbReference type="EMBL" id="KAH7963823.1"/>
    </source>
</evidence>
<dbReference type="Proteomes" id="UP000821837">
    <property type="component" value="Chromosome 3"/>
</dbReference>
<sequence>MLSANRRRTWLARIRHANFDEQNPGVRVCGTLYDSATASSMQALHDMSLQKLASRKAASGDRTAPSTGQCVLMKQVVSFPGQSALFPLVYHIGEMPKKNSCASLSAKNSSEEKDLDQEFRDALRDLSITWLTKLQGKSATSLFEDLKEKNAKHVPLLLARIQSLDTDKKYSNDELQIDTLNHVKYALQERSRYLSDIVALADEALAAIDTLELLAALGTRTDKKDNNNNKQ</sequence>
<dbReference type="Gene3D" id="1.25.40.710">
    <property type="match status" value="1"/>
</dbReference>
<name>A0A9D4T238_RHISA</name>
<keyword evidence="3" id="KW-1185">Reference proteome</keyword>